<dbReference type="Proteomes" id="UP000756921">
    <property type="component" value="Unassembled WGS sequence"/>
</dbReference>
<evidence type="ECO:0008006" key="3">
    <source>
        <dbReference type="Google" id="ProtNLM"/>
    </source>
</evidence>
<evidence type="ECO:0000313" key="2">
    <source>
        <dbReference type="Proteomes" id="UP000756921"/>
    </source>
</evidence>
<gene>
    <name evidence="1" type="ORF">PMIN01_07160</name>
</gene>
<evidence type="ECO:0000313" key="1">
    <source>
        <dbReference type="EMBL" id="KAF9734257.1"/>
    </source>
</evidence>
<protein>
    <recommendedName>
        <fullName evidence="3">F-box domain-containing protein</fullName>
    </recommendedName>
</protein>
<dbReference type="OrthoDB" id="5229512at2759"/>
<organism evidence="1 2">
    <name type="scientific">Paraphaeosphaeria minitans</name>
    <dbReference type="NCBI Taxonomy" id="565426"/>
    <lineage>
        <taxon>Eukaryota</taxon>
        <taxon>Fungi</taxon>
        <taxon>Dikarya</taxon>
        <taxon>Ascomycota</taxon>
        <taxon>Pezizomycotina</taxon>
        <taxon>Dothideomycetes</taxon>
        <taxon>Pleosporomycetidae</taxon>
        <taxon>Pleosporales</taxon>
        <taxon>Massarineae</taxon>
        <taxon>Didymosphaeriaceae</taxon>
        <taxon>Paraphaeosphaeria</taxon>
    </lineage>
</organism>
<keyword evidence="2" id="KW-1185">Reference proteome</keyword>
<reference evidence="1" key="1">
    <citation type="journal article" date="2020" name="Mol. Plant Microbe Interact.">
        <title>Genome Sequence of the Biocontrol Agent Coniothyrium minitans strain Conio (IMI 134523).</title>
        <authorList>
            <person name="Patel D."/>
            <person name="Shittu T.A."/>
            <person name="Baroncelli R."/>
            <person name="Muthumeenakshi S."/>
            <person name="Osborne T.H."/>
            <person name="Janganan T.K."/>
            <person name="Sreenivasaprasad S."/>
        </authorList>
    </citation>
    <scope>NUCLEOTIDE SEQUENCE</scope>
    <source>
        <strain evidence="1">Conio</strain>
    </source>
</reference>
<sequence>MVSFTELPGEIRNMIYDQLILDIPRKPIGSHNFDKGNIPKNAFSLAQVNKQLRKEYFDMYFSGLDFETTWPSLSTPIAQNFLATGNTGAQPGTLRLHVGAGPRRDKYSKVDILSLVRLRRRVGKDNFLRHVEISASFDASVDQTLVLFCNRLRHLVYALSRSDKISFHPSKGIKSTVDNVWSLDVVMMLEESWKTLPKHEWNILIMIYSAFRRLPGATVRVEENIDGVVQRYTCQNNGSGLRIVTASEDAESAATE</sequence>
<dbReference type="EMBL" id="WJXW01000007">
    <property type="protein sequence ID" value="KAF9734257.1"/>
    <property type="molecule type" value="Genomic_DNA"/>
</dbReference>
<proteinExistence type="predicted"/>
<comment type="caution">
    <text evidence="1">The sequence shown here is derived from an EMBL/GenBank/DDBJ whole genome shotgun (WGS) entry which is preliminary data.</text>
</comment>
<name>A0A9P6KPN6_9PLEO</name>
<dbReference type="AlphaFoldDB" id="A0A9P6KPN6"/>
<accession>A0A9P6KPN6</accession>